<protein>
    <submittedName>
        <fullName evidence="1">Uncharacterized protein</fullName>
    </submittedName>
</protein>
<proteinExistence type="predicted"/>
<keyword evidence="2" id="KW-1185">Reference proteome</keyword>
<reference evidence="2" key="1">
    <citation type="journal article" date="2019" name="Int. J. Syst. Evol. Microbiol.">
        <title>The Global Catalogue of Microorganisms (GCM) 10K type strain sequencing project: providing services to taxonomists for standard genome sequencing and annotation.</title>
        <authorList>
            <consortium name="The Broad Institute Genomics Platform"/>
            <consortium name="The Broad Institute Genome Sequencing Center for Infectious Disease"/>
            <person name="Wu L."/>
            <person name="Ma J."/>
        </authorList>
    </citation>
    <scope>NUCLEOTIDE SEQUENCE [LARGE SCALE GENOMIC DNA]</scope>
    <source>
        <strain evidence="2">CGMCC 4.1621</strain>
    </source>
</reference>
<dbReference type="Proteomes" id="UP001596410">
    <property type="component" value="Unassembled WGS sequence"/>
</dbReference>
<gene>
    <name evidence="1" type="ORF">ACFQIC_11725</name>
</gene>
<dbReference type="RefSeq" id="WP_204710418.1">
    <property type="nucleotide sequence ID" value="NZ_JBHSZV010000029.1"/>
</dbReference>
<comment type="caution">
    <text evidence="1">The sequence shown here is derived from an EMBL/GenBank/DDBJ whole genome shotgun (WGS) entry which is preliminary data.</text>
</comment>
<dbReference type="EMBL" id="JBHSZV010000029">
    <property type="protein sequence ID" value="MFC7062527.1"/>
    <property type="molecule type" value="Genomic_DNA"/>
</dbReference>
<sequence length="93" mass="10618">MEANKKWLSIPEDFRKKLIGNVFSSNCTDMVTITDFVILDHFTGVMLDGKCKNCGNKDGKEPFDDSLLKDREERIRKALDGYLGIGIMRFLVD</sequence>
<organism evidence="1 2">
    <name type="scientific">Halobacillus seohaensis</name>
    <dbReference type="NCBI Taxonomy" id="447421"/>
    <lineage>
        <taxon>Bacteria</taxon>
        <taxon>Bacillati</taxon>
        <taxon>Bacillota</taxon>
        <taxon>Bacilli</taxon>
        <taxon>Bacillales</taxon>
        <taxon>Bacillaceae</taxon>
        <taxon>Halobacillus</taxon>
    </lineage>
</organism>
<evidence type="ECO:0000313" key="1">
    <source>
        <dbReference type="EMBL" id="MFC7062527.1"/>
    </source>
</evidence>
<name>A0ABW2EMS1_9BACI</name>
<evidence type="ECO:0000313" key="2">
    <source>
        <dbReference type="Proteomes" id="UP001596410"/>
    </source>
</evidence>
<accession>A0ABW2EMS1</accession>